<reference evidence="2" key="1">
    <citation type="journal article" date="2022" name="Front. Genet.">
        <title>Chromosome-Scale Assembly of the Dendrobium nobile Genome Provides Insights Into the Molecular Mechanism of the Biosynthesis of the Medicinal Active Ingredient of Dendrobium.</title>
        <authorList>
            <person name="Xu Q."/>
            <person name="Niu S.-C."/>
            <person name="Li K.-L."/>
            <person name="Zheng P.-J."/>
            <person name="Zhang X.-J."/>
            <person name="Jia Y."/>
            <person name="Liu Y."/>
            <person name="Niu Y.-X."/>
            <person name="Yu L.-H."/>
            <person name="Chen D.-F."/>
            <person name="Zhang G.-Q."/>
        </authorList>
    </citation>
    <scope>NUCLEOTIDE SEQUENCE</scope>
    <source>
        <tissue evidence="2">Leaf</tissue>
    </source>
</reference>
<gene>
    <name evidence="2" type="ORF">KFK09_006892</name>
</gene>
<organism evidence="2 3">
    <name type="scientific">Dendrobium nobile</name>
    <name type="common">Orchid</name>
    <dbReference type="NCBI Taxonomy" id="94219"/>
    <lineage>
        <taxon>Eukaryota</taxon>
        <taxon>Viridiplantae</taxon>
        <taxon>Streptophyta</taxon>
        <taxon>Embryophyta</taxon>
        <taxon>Tracheophyta</taxon>
        <taxon>Spermatophyta</taxon>
        <taxon>Magnoliopsida</taxon>
        <taxon>Liliopsida</taxon>
        <taxon>Asparagales</taxon>
        <taxon>Orchidaceae</taxon>
        <taxon>Epidendroideae</taxon>
        <taxon>Malaxideae</taxon>
        <taxon>Dendrobiinae</taxon>
        <taxon>Dendrobium</taxon>
    </lineage>
</organism>
<feature type="transmembrane region" description="Helical" evidence="1">
    <location>
        <begin position="20"/>
        <end position="44"/>
    </location>
</feature>
<keyword evidence="3" id="KW-1185">Reference proteome</keyword>
<evidence type="ECO:0000313" key="2">
    <source>
        <dbReference type="EMBL" id="KAI0519444.1"/>
    </source>
</evidence>
<proteinExistence type="predicted"/>
<comment type="caution">
    <text evidence="2">The sequence shown here is derived from an EMBL/GenBank/DDBJ whole genome shotgun (WGS) entry which is preliminary data.</text>
</comment>
<evidence type="ECO:0000313" key="3">
    <source>
        <dbReference type="Proteomes" id="UP000829196"/>
    </source>
</evidence>
<keyword evidence="1" id="KW-0472">Membrane</keyword>
<name>A0A8T3BVN1_DENNO</name>
<dbReference type="Proteomes" id="UP000829196">
    <property type="component" value="Unassembled WGS sequence"/>
</dbReference>
<protein>
    <submittedName>
        <fullName evidence="2">Uncharacterized protein</fullName>
    </submittedName>
</protein>
<dbReference type="EMBL" id="JAGYWB010000006">
    <property type="protein sequence ID" value="KAI0519444.1"/>
    <property type="molecule type" value="Genomic_DNA"/>
</dbReference>
<keyword evidence="1" id="KW-1133">Transmembrane helix</keyword>
<keyword evidence="1" id="KW-0812">Transmembrane</keyword>
<accession>A0A8T3BVN1</accession>
<sequence>MKANPIFYYDFSLIDVRWLLRLISFLWLSRPFIVASAFSLKYIFFRTAVSTRYYPKGDE</sequence>
<evidence type="ECO:0000256" key="1">
    <source>
        <dbReference type="SAM" id="Phobius"/>
    </source>
</evidence>
<dbReference type="AlphaFoldDB" id="A0A8T3BVN1"/>